<accession>A0A1I5J230</accession>
<evidence type="ECO:0000259" key="1">
    <source>
        <dbReference type="Pfam" id="PF04071"/>
    </source>
</evidence>
<protein>
    <recommendedName>
        <fullName evidence="1">Cysteine-rich small domain-containing protein</fullName>
    </recommendedName>
</protein>
<proteinExistence type="predicted"/>
<dbReference type="AlphaFoldDB" id="A0A1I5J230"/>
<dbReference type="Proteomes" id="UP000198806">
    <property type="component" value="Unassembled WGS sequence"/>
</dbReference>
<feature type="domain" description="Cysteine-rich small" evidence="1">
    <location>
        <begin position="3"/>
        <end position="76"/>
    </location>
</feature>
<dbReference type="EMBL" id="FOWD01000061">
    <property type="protein sequence ID" value="SFO66431.1"/>
    <property type="molecule type" value="Genomic_DNA"/>
</dbReference>
<dbReference type="InterPro" id="IPR007212">
    <property type="entry name" value="Zf-like"/>
</dbReference>
<evidence type="ECO:0000313" key="2">
    <source>
        <dbReference type="EMBL" id="SFO66431.1"/>
    </source>
</evidence>
<gene>
    <name evidence="2" type="ORF">SAMN04489757_1618</name>
</gene>
<dbReference type="OrthoDB" id="9799337at2"/>
<name>A0A1I5J230_9FIRM</name>
<dbReference type="Pfam" id="PF04071">
    <property type="entry name" value="zf-like"/>
    <property type="match status" value="1"/>
</dbReference>
<sequence>MSYKFFTNKECEYYPCHDLMNINCLFCFCPLYYLDNCGGIYTVLEDGMKDCSKCIIHHSENGYDYIIKKINENSKKKPPME</sequence>
<dbReference type="RefSeq" id="WP_091689162.1">
    <property type="nucleotide sequence ID" value="NZ_BAABFM010000057.1"/>
</dbReference>
<organism evidence="2 3">
    <name type="scientific">Anaerocolumna aminovalerica</name>
    <dbReference type="NCBI Taxonomy" id="1527"/>
    <lineage>
        <taxon>Bacteria</taxon>
        <taxon>Bacillati</taxon>
        <taxon>Bacillota</taxon>
        <taxon>Clostridia</taxon>
        <taxon>Lachnospirales</taxon>
        <taxon>Lachnospiraceae</taxon>
        <taxon>Anaerocolumna</taxon>
    </lineage>
</organism>
<keyword evidence="3" id="KW-1185">Reference proteome</keyword>
<dbReference type="STRING" id="1527.SAMN04489757_1618"/>
<evidence type="ECO:0000313" key="3">
    <source>
        <dbReference type="Proteomes" id="UP000198806"/>
    </source>
</evidence>
<reference evidence="2 3" key="1">
    <citation type="submission" date="2016-10" db="EMBL/GenBank/DDBJ databases">
        <authorList>
            <person name="de Groot N.N."/>
        </authorList>
    </citation>
    <scope>NUCLEOTIDE SEQUENCE [LARGE SCALE GENOMIC DNA]</scope>
    <source>
        <strain evidence="2 3">DSM 1283</strain>
    </source>
</reference>